<name>A0A0F9JU84_9ZZZZ</name>
<sequence>MIKPLSKGKSIEAYEKDNPADDHAIGCVNVAQEALRYTLEQMIELEEEECPHPPVNGLPRRKYNICWDELKERAEEGK</sequence>
<accession>A0A0F9JU84</accession>
<dbReference type="EMBL" id="LAZR01015376">
    <property type="protein sequence ID" value="KKM13463.1"/>
    <property type="molecule type" value="Genomic_DNA"/>
</dbReference>
<organism evidence="1">
    <name type="scientific">marine sediment metagenome</name>
    <dbReference type="NCBI Taxonomy" id="412755"/>
    <lineage>
        <taxon>unclassified sequences</taxon>
        <taxon>metagenomes</taxon>
        <taxon>ecological metagenomes</taxon>
    </lineage>
</organism>
<evidence type="ECO:0000313" key="1">
    <source>
        <dbReference type="EMBL" id="KKM13463.1"/>
    </source>
</evidence>
<protein>
    <submittedName>
        <fullName evidence="1">Uncharacterized protein</fullName>
    </submittedName>
</protein>
<proteinExistence type="predicted"/>
<comment type="caution">
    <text evidence="1">The sequence shown here is derived from an EMBL/GenBank/DDBJ whole genome shotgun (WGS) entry which is preliminary data.</text>
</comment>
<dbReference type="AlphaFoldDB" id="A0A0F9JU84"/>
<reference evidence="1" key="1">
    <citation type="journal article" date="2015" name="Nature">
        <title>Complex archaea that bridge the gap between prokaryotes and eukaryotes.</title>
        <authorList>
            <person name="Spang A."/>
            <person name="Saw J.H."/>
            <person name="Jorgensen S.L."/>
            <person name="Zaremba-Niedzwiedzka K."/>
            <person name="Martijn J."/>
            <person name="Lind A.E."/>
            <person name="van Eijk R."/>
            <person name="Schleper C."/>
            <person name="Guy L."/>
            <person name="Ettema T.J."/>
        </authorList>
    </citation>
    <scope>NUCLEOTIDE SEQUENCE</scope>
</reference>
<gene>
    <name evidence="1" type="ORF">LCGC14_1716070</name>
</gene>